<feature type="domain" description="Alpha-L-glutamate ligase-related protein ATP-grasp" evidence="1">
    <location>
        <begin position="71"/>
        <end position="331"/>
    </location>
</feature>
<protein>
    <recommendedName>
        <fullName evidence="1">Alpha-L-glutamate ligase-related protein ATP-grasp domain-containing protein</fullName>
    </recommendedName>
</protein>
<sequence length="351" mass="40539">MIKNKAINLYRQTNIYRTFMKKNLKSSVNKGISKKINFSRKGFLSESAIIYNFTKNDPKEYLSDIQRLNTRYLNSPYSFILDEKLVFESMYKQHITIPKNISLIEKGKFLCLENEEKIDSALKILNYLDKHNACVIKPIRNGGGYGIFVLKKIKEEYYLNEKQVDEKELEKVISKLHNYVVNEFVGQSNFSKEFYPKTTNTIRILTMIDPVTNKPFIPIAVQRMGNLTSIPADNWTQGGLSAAIDLNSGELGEGVTYPKNGKLEWYSEHPETKSKIKGKIVPHWHEIKESILNAASLYPYIKYVGWDIVITDDGFSVLEGNNFSDVNLLQVHRPLLSDERVSKFYKYYGII</sequence>
<comment type="caution">
    <text evidence="2">The sequence shown here is derived from an EMBL/GenBank/DDBJ whole genome shotgun (WGS) entry which is preliminary data.</text>
</comment>
<organism evidence="2 3">
    <name type="scientific">Psychrobacillus faecigallinarum</name>
    <dbReference type="NCBI Taxonomy" id="2762235"/>
    <lineage>
        <taxon>Bacteria</taxon>
        <taxon>Bacillati</taxon>
        <taxon>Bacillota</taxon>
        <taxon>Bacilli</taxon>
        <taxon>Bacillales</taxon>
        <taxon>Bacillaceae</taxon>
        <taxon>Psychrobacillus</taxon>
    </lineage>
</organism>
<proteinExistence type="predicted"/>
<dbReference type="Pfam" id="PF14397">
    <property type="entry name" value="ATPgrasp_ST"/>
    <property type="match status" value="1"/>
</dbReference>
<evidence type="ECO:0000259" key="1">
    <source>
        <dbReference type="Pfam" id="PF14397"/>
    </source>
</evidence>
<accession>A0ABR8R623</accession>
<reference evidence="2 3" key="1">
    <citation type="submission" date="2020-08" db="EMBL/GenBank/DDBJ databases">
        <title>A Genomic Blueprint of the Chicken Gut Microbiome.</title>
        <authorList>
            <person name="Gilroy R."/>
            <person name="Ravi A."/>
            <person name="Getino M."/>
            <person name="Pursley I."/>
            <person name="Horton D.L."/>
            <person name="Alikhan N.-F."/>
            <person name="Baker D."/>
            <person name="Gharbi K."/>
            <person name="Hall N."/>
            <person name="Watson M."/>
            <person name="Adriaenssens E.M."/>
            <person name="Foster-Nyarko E."/>
            <person name="Jarju S."/>
            <person name="Secka A."/>
            <person name="Antonio M."/>
            <person name="Oren A."/>
            <person name="Chaudhuri R."/>
            <person name="La Ragione R.M."/>
            <person name="Hildebrand F."/>
            <person name="Pallen M.J."/>
        </authorList>
    </citation>
    <scope>NUCLEOTIDE SEQUENCE [LARGE SCALE GENOMIC DNA]</scope>
    <source>
        <strain evidence="2 3">Sa2BUA9</strain>
    </source>
</reference>
<dbReference type="EMBL" id="JACSQO010000001">
    <property type="protein sequence ID" value="MBD7943245.1"/>
    <property type="molecule type" value="Genomic_DNA"/>
</dbReference>
<keyword evidence="3" id="KW-1185">Reference proteome</keyword>
<dbReference type="Proteomes" id="UP000640786">
    <property type="component" value="Unassembled WGS sequence"/>
</dbReference>
<dbReference type="InterPro" id="IPR039523">
    <property type="entry name" value="RimK-rel_E_lig_ATP-grasp"/>
</dbReference>
<gene>
    <name evidence="2" type="ORF">H9650_03865</name>
</gene>
<dbReference type="SUPFAM" id="SSF56059">
    <property type="entry name" value="Glutathione synthetase ATP-binding domain-like"/>
    <property type="match status" value="1"/>
</dbReference>
<name>A0ABR8R623_9BACI</name>
<evidence type="ECO:0000313" key="3">
    <source>
        <dbReference type="Proteomes" id="UP000640786"/>
    </source>
</evidence>
<evidence type="ECO:0000313" key="2">
    <source>
        <dbReference type="EMBL" id="MBD7943245.1"/>
    </source>
</evidence>
<dbReference type="RefSeq" id="WP_191696610.1">
    <property type="nucleotide sequence ID" value="NZ_JACSQO010000001.1"/>
</dbReference>